<proteinExistence type="predicted"/>
<dbReference type="EMBL" id="JBEVCJ010000030">
    <property type="protein sequence ID" value="MET1256883.1"/>
    <property type="molecule type" value="Genomic_DNA"/>
</dbReference>
<keyword evidence="2" id="KW-1185">Reference proteome</keyword>
<dbReference type="Proteomes" id="UP001548189">
    <property type="component" value="Unassembled WGS sequence"/>
</dbReference>
<sequence>MVLNEVDLRQVRRIGDHFKKILREVFEHIPRSAHSIAGMSRWTGINKSTCQRLVQALTKTQDGIDVIVTLPGTSGLNQFYNRFKSLLKDEACLEDFHQLITEYQNLIFNYASSQSELKRRLLFSRAHSTTSKDTYTEKLRKNAFELNKEISGEEVDLYLGINISRVNKRSPTYLDEIIVANRIGVQLTKHARPFVQPFSGSFREMELKDPQLFSEKDAANVKASQSGSFIFSDFSTPQIEKCFTGVGGLRNNFLIFNHTLEPVNCNKFDITITNLDIKSQSNPMRKGHKVICQNIMQRSPARRLVLLSLIERELDKYRSIQAGCYPISLKAMEIGHSPEDLWSERFADTPEIKLFNPTEELLSSKSGISHIDDLLAQTFLLIGDDPNNYVGYYLDVEYPLWQTSHRFYYEFN</sequence>
<reference evidence="1 2" key="1">
    <citation type="submission" date="2024-06" db="EMBL/GenBank/DDBJ databases">
        <authorList>
            <person name="Li F."/>
        </authorList>
    </citation>
    <scope>NUCLEOTIDE SEQUENCE [LARGE SCALE GENOMIC DNA]</scope>
    <source>
        <strain evidence="1 2">GXAS 311</strain>
    </source>
</reference>
<name>A0ABV2BYH8_9GAMM</name>
<organism evidence="1 2">
    <name type="scientific">Aliikangiella maris</name>
    <dbReference type="NCBI Taxonomy" id="3162458"/>
    <lineage>
        <taxon>Bacteria</taxon>
        <taxon>Pseudomonadati</taxon>
        <taxon>Pseudomonadota</taxon>
        <taxon>Gammaproteobacteria</taxon>
        <taxon>Oceanospirillales</taxon>
        <taxon>Pleioneaceae</taxon>
        <taxon>Aliikangiella</taxon>
    </lineage>
</organism>
<comment type="caution">
    <text evidence="1">The sequence shown here is derived from an EMBL/GenBank/DDBJ whole genome shotgun (WGS) entry which is preliminary data.</text>
</comment>
<evidence type="ECO:0000313" key="1">
    <source>
        <dbReference type="EMBL" id="MET1256883.1"/>
    </source>
</evidence>
<accession>A0ABV2BYH8</accession>
<protein>
    <submittedName>
        <fullName evidence="1">Uncharacterized protein</fullName>
    </submittedName>
</protein>
<gene>
    <name evidence="1" type="ORF">ABVT43_17205</name>
</gene>
<evidence type="ECO:0000313" key="2">
    <source>
        <dbReference type="Proteomes" id="UP001548189"/>
    </source>
</evidence>